<organism evidence="4 5">
    <name type="scientific">Macrococcoides goetzii</name>
    <dbReference type="NCBI Taxonomy" id="1891097"/>
    <lineage>
        <taxon>Bacteria</taxon>
        <taxon>Bacillati</taxon>
        <taxon>Bacillota</taxon>
        <taxon>Bacilli</taxon>
        <taxon>Bacillales</taxon>
        <taxon>Staphylococcaceae</taxon>
        <taxon>Macrococcoides</taxon>
    </lineage>
</organism>
<dbReference type="PROSITE" id="PS51257">
    <property type="entry name" value="PROKAR_LIPOPROTEIN"/>
    <property type="match status" value="1"/>
</dbReference>
<comment type="caution">
    <text evidence="4">The sequence shown here is derived from an EMBL/GenBank/DDBJ whole genome shotgun (WGS) entry which is preliminary data.</text>
</comment>
<evidence type="ECO:0000259" key="3">
    <source>
        <dbReference type="Pfam" id="PF21783"/>
    </source>
</evidence>
<proteinExistence type="predicted"/>
<gene>
    <name evidence="4" type="ORF">BFS35_007575</name>
</gene>
<dbReference type="PANTHER" id="PTHR47197:SF3">
    <property type="entry name" value="DIHYDRO-HEME D1 DEHYDROGENASE"/>
    <property type="match status" value="1"/>
</dbReference>
<dbReference type="Gene3D" id="2.130.10.10">
    <property type="entry name" value="YVTN repeat-like/Quinoprotein amine dehydrogenase"/>
    <property type="match status" value="3"/>
</dbReference>
<dbReference type="InterPro" id="IPR011048">
    <property type="entry name" value="Haem_d1_sf"/>
</dbReference>
<dbReference type="InterPro" id="IPR015943">
    <property type="entry name" value="WD40/YVTN_repeat-like_dom_sf"/>
</dbReference>
<feature type="region of interest" description="Disordered" evidence="2">
    <location>
        <begin position="21"/>
        <end position="69"/>
    </location>
</feature>
<keyword evidence="5" id="KW-1185">Reference proteome</keyword>
<feature type="domain" description="YNCE-like beta-propeller" evidence="3">
    <location>
        <begin position="197"/>
        <end position="332"/>
    </location>
</feature>
<evidence type="ECO:0000313" key="4">
    <source>
        <dbReference type="EMBL" id="RAI81421.1"/>
    </source>
</evidence>
<dbReference type="InterPro" id="IPR048433">
    <property type="entry name" value="YNCE-like_beta-prop"/>
</dbReference>
<dbReference type="InterPro" id="IPR011964">
    <property type="entry name" value="YVTN_b-propeller_repeat"/>
</dbReference>
<dbReference type="SUPFAM" id="SSF51004">
    <property type="entry name" value="C-terminal (heme d1) domain of cytochrome cd1-nitrite reductase"/>
    <property type="match status" value="1"/>
</dbReference>
<dbReference type="PANTHER" id="PTHR47197">
    <property type="entry name" value="PROTEIN NIRF"/>
    <property type="match status" value="1"/>
</dbReference>
<sequence>MRTIQYLLLSAMILVAGCANEEKKTTEESTKTEQTTKENKAEKVTAESKASTEEDVTADQIDKDRPASNTTTMKLIDTISEGPITPKSVVANNKGQVIANNMMYQHTITVYDAKSRKLIKKLSDTVDFKKFGIEGFDKPVSGAPVEAVWTKDGKFAYVSQYQLTDHGAEAEDMCSAGKAIAESVVYRYNAEKQDWDQVIQVGRVPKYVSLTQDNSKLLVSNWCDKSLSVVDTKTAKQTEQIPLNAMPRGIVSLPDNKTAYVTAMFSNEIYKVNLETGKSEMILQTGQRPRHLVLDNQGKTIYITVAGANELLKYDVATDKVIARATTGKEPRSMAISPDSTAVYIVNYDENTVSKFDTKTLKEITRVEAGFHPIGITYENTTGDVWVANYGGTISVYDDKVAASTATKDASTAK</sequence>
<dbReference type="InterPro" id="IPR051200">
    <property type="entry name" value="Host-pathogen_enzymatic-act"/>
</dbReference>
<dbReference type="NCBIfam" id="TIGR02276">
    <property type="entry name" value="beta_rpt_yvtn"/>
    <property type="match status" value="2"/>
</dbReference>
<reference evidence="4 5" key="1">
    <citation type="journal article" date="2018" name="Front. Microbiol.">
        <title>Description and Comparative Genomics of Macrococcus caseolyticus subsp. hominis subsp. nov., Macrococcus goetzii sp. nov., Macrococcus epidermidis sp. nov., and Macrococcus bohemicus sp. nov., Novel Macrococci From Human Clinical Material With Virulence Potential and Suspected Uptake of Foreign DNA by Natural Transformation.</title>
        <authorList>
            <person name="Maslanova I."/>
            <person name="Wertheimer Z."/>
            <person name="Sedlacek I."/>
            <person name="Svec P."/>
            <person name="Indrakova A."/>
            <person name="Kovarovic V."/>
            <person name="Schumann P."/>
            <person name="Sproer C."/>
            <person name="Kralova S."/>
            <person name="Sedo O."/>
            <person name="Kristofova L."/>
            <person name="Vrbovska V."/>
            <person name="Fuzik T."/>
            <person name="Petras P."/>
            <person name="Zdrahal Z."/>
            <person name="Ruzickova V."/>
            <person name="Doskar J."/>
            <person name="Pantucek R."/>
        </authorList>
    </citation>
    <scope>NUCLEOTIDE SEQUENCE [LARGE SCALE GENOMIC DNA]</scope>
    <source>
        <strain evidence="4 5">CCM 4927</strain>
    </source>
</reference>
<dbReference type="InterPro" id="IPR011045">
    <property type="entry name" value="N2O_reductase_N"/>
</dbReference>
<evidence type="ECO:0000256" key="2">
    <source>
        <dbReference type="SAM" id="MobiDB-lite"/>
    </source>
</evidence>
<keyword evidence="1" id="KW-0732">Signal</keyword>
<evidence type="ECO:0000313" key="5">
    <source>
        <dbReference type="Proteomes" id="UP000229523"/>
    </source>
</evidence>
<feature type="compositionally biased region" description="Basic and acidic residues" evidence="2">
    <location>
        <begin position="21"/>
        <end position="52"/>
    </location>
</feature>
<dbReference type="Proteomes" id="UP000229523">
    <property type="component" value="Unassembled WGS sequence"/>
</dbReference>
<dbReference type="AlphaFoldDB" id="A0A395GBJ2"/>
<evidence type="ECO:0000256" key="1">
    <source>
        <dbReference type="ARBA" id="ARBA00022729"/>
    </source>
</evidence>
<dbReference type="Pfam" id="PF21783">
    <property type="entry name" value="YNCE"/>
    <property type="match status" value="1"/>
</dbReference>
<accession>A0A395GBJ2</accession>
<name>A0A395GBJ2_9STAP</name>
<dbReference type="EMBL" id="MJBI02000002">
    <property type="protein sequence ID" value="RAI81421.1"/>
    <property type="molecule type" value="Genomic_DNA"/>
</dbReference>
<protein>
    <submittedName>
        <fullName evidence="4">YncE family protein</fullName>
    </submittedName>
</protein>
<dbReference type="SUPFAM" id="SSF50974">
    <property type="entry name" value="Nitrous oxide reductase, N-terminal domain"/>
    <property type="match status" value="1"/>
</dbReference>
<dbReference type="RefSeq" id="WP_099578811.1">
    <property type="nucleotide sequence ID" value="NZ_MJBI02000002.1"/>
</dbReference>